<feature type="domain" description="EGF-like" evidence="15">
    <location>
        <begin position="1847"/>
        <end position="1883"/>
    </location>
</feature>
<feature type="disulfide bond" evidence="12">
    <location>
        <begin position="540"/>
        <end position="549"/>
    </location>
</feature>
<evidence type="ECO:0000259" key="16">
    <source>
        <dbReference type="PROSITE" id="PS50041"/>
    </source>
</evidence>
<dbReference type="Pfam" id="PF14670">
    <property type="entry name" value="FXa_inhibition"/>
    <property type="match status" value="2"/>
</dbReference>
<feature type="disulfide bond" evidence="12">
    <location>
        <begin position="854"/>
        <end position="863"/>
    </location>
</feature>
<dbReference type="InParanoid" id="C3YIX6"/>
<feature type="domain" description="EGF-like" evidence="15">
    <location>
        <begin position="676"/>
        <end position="712"/>
    </location>
</feature>
<dbReference type="FunFam" id="2.10.25.10:FF:000066">
    <property type="entry name" value="FAT atypical cadherin 4"/>
    <property type="match status" value="2"/>
</dbReference>
<feature type="disulfide bond" evidence="12">
    <location>
        <begin position="1683"/>
        <end position="1692"/>
    </location>
</feature>
<evidence type="ECO:0000313" key="17">
    <source>
        <dbReference type="EMBL" id="EEN59850.1"/>
    </source>
</evidence>
<dbReference type="PROSITE" id="PS51120">
    <property type="entry name" value="LDLRB"/>
    <property type="match status" value="3"/>
</dbReference>
<feature type="disulfide bond" evidence="12">
    <location>
        <begin position="502"/>
        <end position="511"/>
    </location>
</feature>
<evidence type="ECO:0000256" key="14">
    <source>
        <dbReference type="SAM" id="MobiDB-lite"/>
    </source>
</evidence>
<feature type="compositionally biased region" description="Low complexity" evidence="14">
    <location>
        <begin position="23"/>
        <end position="32"/>
    </location>
</feature>
<feature type="disulfide bond" evidence="12">
    <location>
        <begin position="1417"/>
        <end position="1426"/>
    </location>
</feature>
<keyword evidence="3 12" id="KW-0245">EGF-like domain</keyword>
<dbReference type="InterPro" id="IPR000152">
    <property type="entry name" value="EGF-type_Asp/Asn_hydroxyl_site"/>
</dbReference>
<dbReference type="PROSITE" id="PS01186">
    <property type="entry name" value="EGF_2"/>
    <property type="match status" value="26"/>
</dbReference>
<feature type="domain" description="C-type lectin" evidence="16">
    <location>
        <begin position="869"/>
        <end position="920"/>
    </location>
</feature>
<protein>
    <submittedName>
        <fullName evidence="17">Uncharacterized protein</fullName>
    </submittedName>
</protein>
<dbReference type="CDD" id="cd00054">
    <property type="entry name" value="EGF_CA"/>
    <property type="match status" value="28"/>
</dbReference>
<dbReference type="PROSITE" id="PS00022">
    <property type="entry name" value="EGF_1"/>
    <property type="match status" value="28"/>
</dbReference>
<feature type="domain" description="EGF-like" evidence="15">
    <location>
        <begin position="476"/>
        <end position="512"/>
    </location>
</feature>
<dbReference type="GO" id="GO:0005509">
    <property type="term" value="F:calcium ion binding"/>
    <property type="evidence" value="ECO:0007669"/>
    <property type="project" value="InterPro"/>
</dbReference>
<dbReference type="InterPro" id="IPR018097">
    <property type="entry name" value="EGF_Ca-bd_CS"/>
</dbReference>
<evidence type="ECO:0000256" key="1">
    <source>
        <dbReference type="ARBA" id="ARBA00004251"/>
    </source>
</evidence>
<feature type="disulfide bond" evidence="12">
    <location>
        <begin position="2107"/>
        <end position="2116"/>
    </location>
</feature>
<dbReference type="PANTHER" id="PTHR12916:SF9">
    <property type="entry name" value="NEUROGENIC LOCUS NOTCH HOMOLOG PROTEIN 1-RELATED"/>
    <property type="match status" value="1"/>
</dbReference>
<feature type="domain" description="C-type lectin" evidence="16">
    <location>
        <begin position="1946"/>
        <end position="2065"/>
    </location>
</feature>
<evidence type="ECO:0000256" key="11">
    <source>
        <dbReference type="ARBA" id="ARBA00023180"/>
    </source>
</evidence>
<feature type="domain" description="EGF-like" evidence="15">
    <location>
        <begin position="1505"/>
        <end position="1541"/>
    </location>
</feature>
<dbReference type="SUPFAM" id="SSF101898">
    <property type="entry name" value="NHL repeat"/>
    <property type="match status" value="1"/>
</dbReference>
<feature type="disulfide bond" evidence="12">
    <location>
        <begin position="1797"/>
        <end position="1806"/>
    </location>
</feature>
<sequence>MASPTHQAAAEAPPDSDTNFTPDEAAAARSGGASDGGDPDSTVDTAEGAKPTAFEKGDQNSLQLGKPVGGSAVSTGNRAAPAGHKLILVADATDRSISRLTTEDDIQFQWGRYEIDNDFHRPIAVDYDRTEDFIYWTSVNGANSVVFRSPYETGTGLRLDGQQASVPDGIAVDVISRNLYWTDTGTDRIIVSRLDGSFRKSLITQGLDEPRAIVVDPNSGWMYWTDWGNPSKIERAQMDGTQRSVIVNVVQGHWPNGLALDAAENRLYWCNGGTGAIWTSGVTGSNPSPTQLFTQSAGDVNAHLFGIAVDETHLYWTAWNIPGVHRISKSLTGYVRLNLPHFQKLYDIHVRTDSNTPSQPNACSVSNGNCAQLCLPVPGGGWTCACQDGWSLGSDGRSCISDTCLPNPCQNGGQCIGGDDSYSCDCLDGFSGVNCQTNINECASGPCQNGGQCQDGDNSYTCDCPDGFSGVNCQININECASGPCQNGGQCQDGDNSYTCDCPDGFNGVNCLININECASGPCQNGGQCQDGDNSYTCDCPDGFSGVNCQININECASGPCQNGGQCQDGDNSYTCDCPDGFSGVNCQININECASGPCQNGGQCQDGDNSYTCDCPDGFSGVNCQININECASGPCQNGGQCQDGDNSYSCDCPDGFSGVNCQININDGVNCQTNINECASGPCQNGGQCQDGDNSYTCDCPDGFSGVNCQTNINECASGPCQNGGQCQDGDNSYTCDCPDGFSGVNCQININECASGPCQNGGQCQDGDNSYTCDCPDGFSGVNCQININECASGPCQNGGQCQDGDNSYTCDCPDGFSGVNCQININECASGPCQNGGQCQDGDNSYTCDCPDGFSGVNCLININEYVDGDLVSDPFNEWADGTWNSRKKDCVRMSETFGYHWQPMPCGTRLSYICEYHVERCEPETCNQGGICIDGPSSYTCYCLPGFLGDHCETACPVGFTLFKDQCYWFSPASLRKTVAAAETDCDARDARLACVKDEDTHNFLKMTIATTNRRPYWIGLSDRVVEGTWRHSDGTELGSFRPFRPSRNTNNVWRDCVLMWPASSYQWLYYSCNSRRNFVCQRAHQAAAEAPPDSDTNFTPDEAAAARSGGESEAEDPDSTVDTAEGAKPATFEKGDLDSLQLGEPVDGDAVSAGNRAAPAGHKLILVADATDRTITRLTTDDDNQFQWGRYDIGNGTNRPIAVDYDRAEDFIYWTSVNGPYSRVSRFPYESGSGLRLDGGQASVPEGISVDVISRNLYWTDTGTDRIIVSRLDGSFRKSLITQGLDEPRAIVVDPNSGISKSLTGYVRLNLPHFQKLYDIHVRTDSNTPSQPNACSVSNGNCAQLCLPVPGGGRTCACQDGWSLGSDGRSCQADAGFSGDKCEINENECVSNPCQNGGQCQDEANSYSCTCAAGYSGDDCETNDDDCAPNPCQNGGQCQDGVNSYTCTCPAGYSGDDCETNDDDCAPNPCQNGGQCQDGVNSYTCTCAAGYSGDDCETNDDDCAPNPCQNGGQCQDGVNSYTCTCAAGYSGDDCETNDDDCAPNPCQNGGQCQDGVNSYTCSCAAGYSGDDCETNDDDCAPNPCQNGGQCQDGVNSYTCSCAAGYSGDDCETNDDDCAPNPCQNGGQCQDGVNSYTCNCPAGYSGDDCETNDDDCAPNPCQNGGQCQDGVNSYTCNCPAGYSGDDCETNDDDCAPNPCQNGGQCQDGVNSYTCNCPAGYSGDDCETNDDDCAPNPCQNGGQCQDGVNSYTCNCPAGYSGDDCETNDDDCAPNPCQNGGQCQDGVNSYTCNCPAGYSGDDCETNDDDCAPNPCQNGGQCQDGVNSYTCTCAAGYSGDDCEINDNDCNPNPCQNGGQCQDGVNSYTCDCPDGFNGFNCQTNINECASRPCQNGGQCQDGVNSYTCDCPDGYLGEHCEISATDPPQTTPQGTSTVCESGWFHHEGKCYCLLDDQSTYSEAARSCAELDVYGQLAVVKRPSTHRFLMDYVEREGGGSPWIGINDGTTEGVWRYSNGDLVSDPFNEWADGTWNSRKKDCVRMSETFGYHWQPMPCDTQLSYICEYPLLPPTDAPTPTTPDVERCEPDTCNQGGICIDGPSSYTCYCLPGFTGDHCETACPAGFTLFQKQCYWFSPTSMRETVANAETDCDARGARLACVKDEDTHNFLKLTIATTNRRPYWIGLNDTVVEDVWRHSDGTLLGSFRPFRPSRNTNNVWRDCVLMWPASSYQWLYYNCNSRRNYVCQRAATP</sequence>
<feature type="domain" description="EGF-like" evidence="15">
    <location>
        <begin position="1391"/>
        <end position="1427"/>
    </location>
</feature>
<dbReference type="InterPro" id="IPR016186">
    <property type="entry name" value="C-type_lectin-like/link_sf"/>
</dbReference>
<feature type="domain" description="EGF-like" evidence="15">
    <location>
        <begin position="1619"/>
        <end position="1655"/>
    </location>
</feature>
<dbReference type="FunFam" id="2.120.10.30:FF:000241">
    <property type="entry name" value="Low-density lipoprotein receptor-related protein 6"/>
    <property type="match status" value="1"/>
</dbReference>
<dbReference type="Pfam" id="PF00058">
    <property type="entry name" value="Ldl_recept_b"/>
    <property type="match status" value="3"/>
</dbReference>
<feature type="repeat" description="LDL-receptor class B" evidence="13">
    <location>
        <begin position="177"/>
        <end position="219"/>
    </location>
</feature>
<feature type="repeat" description="LDL-receptor class B" evidence="13">
    <location>
        <begin position="220"/>
        <end position="264"/>
    </location>
</feature>
<dbReference type="GO" id="GO:0003008">
    <property type="term" value="P:system process"/>
    <property type="evidence" value="ECO:0007669"/>
    <property type="project" value="UniProtKB-ARBA"/>
</dbReference>
<evidence type="ECO:0000256" key="7">
    <source>
        <dbReference type="ARBA" id="ARBA00022837"/>
    </source>
</evidence>
<feature type="disulfide bond" evidence="12">
    <location>
        <begin position="1835"/>
        <end position="1844"/>
    </location>
</feature>
<feature type="domain" description="EGF-like" evidence="15">
    <location>
        <begin position="828"/>
        <end position="864"/>
    </location>
</feature>
<dbReference type="PROSITE" id="PS50041">
    <property type="entry name" value="C_TYPE_LECTIN_2"/>
    <property type="match status" value="4"/>
</dbReference>
<evidence type="ECO:0000256" key="8">
    <source>
        <dbReference type="ARBA" id="ARBA00022989"/>
    </source>
</evidence>
<feature type="domain" description="EGF-like" evidence="15">
    <location>
        <begin position="438"/>
        <end position="474"/>
    </location>
</feature>
<organism>
    <name type="scientific">Branchiostoma floridae</name>
    <name type="common">Florida lancelet</name>
    <name type="synonym">Amphioxus</name>
    <dbReference type="NCBI Taxonomy" id="7739"/>
    <lineage>
        <taxon>Eukaryota</taxon>
        <taxon>Metazoa</taxon>
        <taxon>Chordata</taxon>
        <taxon>Cephalochordata</taxon>
        <taxon>Leptocardii</taxon>
        <taxon>Amphioxiformes</taxon>
        <taxon>Branchiostomatidae</taxon>
        <taxon>Branchiostoma</taxon>
    </lineage>
</organism>
<dbReference type="SUPFAM" id="SSF57196">
    <property type="entry name" value="EGF/Laminin"/>
    <property type="match status" value="8"/>
</dbReference>
<feature type="disulfide bond" evidence="12">
    <location>
        <begin position="1607"/>
        <end position="1616"/>
    </location>
</feature>
<feature type="disulfide bond" evidence="12">
    <location>
        <begin position="1759"/>
        <end position="1768"/>
    </location>
</feature>
<dbReference type="eggNOG" id="KOG4297">
    <property type="taxonomic scope" value="Eukaryota"/>
</dbReference>
<evidence type="ECO:0000256" key="2">
    <source>
        <dbReference type="ARBA" id="ARBA00022475"/>
    </source>
</evidence>
<keyword evidence="9" id="KW-0472">Membrane</keyword>
<keyword evidence="7" id="KW-0106">Calcium</keyword>
<evidence type="ECO:0000259" key="15">
    <source>
        <dbReference type="PROSITE" id="PS50026"/>
    </source>
</evidence>
<evidence type="ECO:0000256" key="9">
    <source>
        <dbReference type="ARBA" id="ARBA00023136"/>
    </source>
</evidence>
<feature type="domain" description="EGF-like" evidence="15">
    <location>
        <begin position="1733"/>
        <end position="1769"/>
    </location>
</feature>
<feature type="disulfide bond" evidence="12">
    <location>
        <begin position="1455"/>
        <end position="1464"/>
    </location>
</feature>
<dbReference type="GO" id="GO:0005886">
    <property type="term" value="C:plasma membrane"/>
    <property type="evidence" value="ECO:0007669"/>
    <property type="project" value="UniProtKB-SubCell"/>
</dbReference>
<dbReference type="InterPro" id="IPR013032">
    <property type="entry name" value="EGF-like_CS"/>
</dbReference>
<feature type="domain" description="EGF-like" evidence="15">
    <location>
        <begin position="1581"/>
        <end position="1617"/>
    </location>
</feature>
<dbReference type="GO" id="GO:0007154">
    <property type="term" value="P:cell communication"/>
    <property type="evidence" value="ECO:0007669"/>
    <property type="project" value="UniProtKB-ARBA"/>
</dbReference>
<dbReference type="InterPro" id="IPR009030">
    <property type="entry name" value="Growth_fac_rcpt_cys_sf"/>
</dbReference>
<dbReference type="SUPFAM" id="SSF57184">
    <property type="entry name" value="Growth factor receptor domain"/>
    <property type="match status" value="7"/>
</dbReference>
<dbReference type="InterPro" id="IPR001881">
    <property type="entry name" value="EGF-like_Ca-bd_dom"/>
</dbReference>
<dbReference type="EMBL" id="GG666516">
    <property type="protein sequence ID" value="EEN59850.1"/>
    <property type="molecule type" value="Genomic_DNA"/>
</dbReference>
<dbReference type="GO" id="GO:0023052">
    <property type="term" value="P:signaling"/>
    <property type="evidence" value="ECO:0007669"/>
    <property type="project" value="UniProtKB-ARBA"/>
</dbReference>
<feature type="disulfide bond" evidence="12">
    <location>
        <begin position="578"/>
        <end position="587"/>
    </location>
</feature>
<feature type="disulfide bond" evidence="12">
    <location>
        <begin position="816"/>
        <end position="825"/>
    </location>
</feature>
<evidence type="ECO:0000256" key="5">
    <source>
        <dbReference type="ARBA" id="ARBA00022729"/>
    </source>
</evidence>
<feature type="domain" description="EGF-like" evidence="15">
    <location>
        <begin position="1429"/>
        <end position="1465"/>
    </location>
</feature>
<feature type="domain" description="EGF-like" evidence="15">
    <location>
        <begin position="1467"/>
        <end position="1503"/>
    </location>
</feature>
<keyword evidence="5" id="KW-0732">Signal</keyword>
<dbReference type="CDD" id="cd00037">
    <property type="entry name" value="CLECT"/>
    <property type="match status" value="4"/>
</dbReference>
<feature type="disulfide bond" evidence="12">
    <location>
        <begin position="948"/>
        <end position="957"/>
    </location>
</feature>
<dbReference type="PROSITE" id="PS50026">
    <property type="entry name" value="EGF_3"/>
    <property type="match status" value="28"/>
</dbReference>
<reference evidence="17" key="1">
    <citation type="journal article" date="2008" name="Nature">
        <title>The amphioxus genome and the evolution of the chordate karyotype.</title>
        <authorList>
            <consortium name="US DOE Joint Genome Institute (JGI-PGF)"/>
            <person name="Putnam N.H."/>
            <person name="Butts T."/>
            <person name="Ferrier D.E.K."/>
            <person name="Furlong R.F."/>
            <person name="Hellsten U."/>
            <person name="Kawashima T."/>
            <person name="Robinson-Rechavi M."/>
            <person name="Shoguchi E."/>
            <person name="Terry A."/>
            <person name="Yu J.-K."/>
            <person name="Benito-Gutierrez E.L."/>
            <person name="Dubchak I."/>
            <person name="Garcia-Fernandez J."/>
            <person name="Gibson-Brown J.J."/>
            <person name="Grigoriev I.V."/>
            <person name="Horton A.C."/>
            <person name="de Jong P.J."/>
            <person name="Jurka J."/>
            <person name="Kapitonov V.V."/>
            <person name="Kohara Y."/>
            <person name="Kuroki Y."/>
            <person name="Lindquist E."/>
            <person name="Lucas S."/>
            <person name="Osoegawa K."/>
            <person name="Pennacchio L.A."/>
            <person name="Salamov A.A."/>
            <person name="Satou Y."/>
            <person name="Sauka-Spengler T."/>
            <person name="Schmutz J."/>
            <person name="Shin-I T."/>
            <person name="Toyoda A."/>
            <person name="Bronner-Fraser M."/>
            <person name="Fujiyama A."/>
            <person name="Holland L.Z."/>
            <person name="Holland P.W.H."/>
            <person name="Satoh N."/>
            <person name="Rokhsar D.S."/>
        </authorList>
    </citation>
    <scope>NUCLEOTIDE SEQUENCE [LARGE SCALE GENOMIC DNA]</scope>
    <source>
        <strain evidence="17">S238N-H82</strain>
        <tissue evidence="17">Testes</tissue>
    </source>
</reference>
<feature type="domain" description="C-type lectin" evidence="16">
    <location>
        <begin position="2127"/>
        <end position="2246"/>
    </location>
</feature>
<feature type="domain" description="C-type lectin" evidence="16">
    <location>
        <begin position="968"/>
        <end position="1087"/>
    </location>
</feature>
<feature type="repeat" description="LDL-receptor class B" evidence="13">
    <location>
        <begin position="1261"/>
        <end position="1303"/>
    </location>
</feature>
<feature type="disulfide bond" evidence="12">
    <location>
        <begin position="1911"/>
        <end position="1920"/>
    </location>
</feature>
<dbReference type="InterPro" id="IPR001304">
    <property type="entry name" value="C-type_lectin-like"/>
</dbReference>
<dbReference type="SUPFAM" id="SSF63825">
    <property type="entry name" value="YWTD domain"/>
    <property type="match status" value="1"/>
</dbReference>
<feature type="domain" description="EGF-like" evidence="15">
    <location>
        <begin position="552"/>
        <end position="588"/>
    </location>
</feature>
<feature type="compositionally biased region" description="Low complexity" evidence="14">
    <location>
        <begin position="1108"/>
        <end position="1117"/>
    </location>
</feature>
<evidence type="ECO:0000256" key="6">
    <source>
        <dbReference type="ARBA" id="ARBA00022737"/>
    </source>
</evidence>
<feature type="domain" description="EGF-like" evidence="15">
    <location>
        <begin position="1885"/>
        <end position="1921"/>
    </location>
</feature>
<dbReference type="FunFam" id="2.10.25.10:FF:000004">
    <property type="entry name" value="Neurogenic locus notch 1"/>
    <property type="match status" value="1"/>
</dbReference>
<dbReference type="SMART" id="SM00034">
    <property type="entry name" value="CLECT"/>
    <property type="match status" value="3"/>
</dbReference>
<feature type="disulfide bond" evidence="12">
    <location>
        <begin position="616"/>
        <end position="625"/>
    </location>
</feature>
<keyword evidence="8" id="KW-1133">Transmembrane helix</keyword>
<evidence type="ECO:0000256" key="13">
    <source>
        <dbReference type="PROSITE-ProRule" id="PRU00461"/>
    </source>
</evidence>
<dbReference type="SMART" id="SM00135">
    <property type="entry name" value="LY"/>
    <property type="match status" value="5"/>
</dbReference>
<feature type="disulfide bond" evidence="12">
    <location>
        <begin position="426"/>
        <end position="435"/>
    </location>
</feature>
<proteinExistence type="predicted"/>
<dbReference type="eggNOG" id="KOG1217">
    <property type="taxonomic scope" value="Eukaryota"/>
</dbReference>
<dbReference type="FunFam" id="2.10.25.10:FF:000255">
    <property type="entry name" value="Sushi, nidogen and EGF-like domains 1"/>
    <property type="match status" value="1"/>
</dbReference>
<feature type="domain" description="EGF-like" evidence="15">
    <location>
        <begin position="1771"/>
        <end position="1807"/>
    </location>
</feature>
<evidence type="ECO:0000256" key="12">
    <source>
        <dbReference type="PROSITE-ProRule" id="PRU00076"/>
    </source>
</evidence>
<feature type="disulfide bond" evidence="12">
    <location>
        <begin position="654"/>
        <end position="663"/>
    </location>
</feature>
<dbReference type="Pfam" id="PF00059">
    <property type="entry name" value="Lectin_C"/>
    <property type="match status" value="3"/>
</dbReference>
<feature type="disulfide bond" evidence="12">
    <location>
        <begin position="464"/>
        <end position="473"/>
    </location>
</feature>
<dbReference type="InterPro" id="IPR011042">
    <property type="entry name" value="6-blade_b-propeller_TolB-like"/>
</dbReference>
<dbReference type="GO" id="GO:0051240">
    <property type="term" value="P:positive regulation of multicellular organismal process"/>
    <property type="evidence" value="ECO:0007669"/>
    <property type="project" value="UniProtKB-ARBA"/>
</dbReference>
<evidence type="ECO:0000256" key="10">
    <source>
        <dbReference type="ARBA" id="ARBA00023157"/>
    </source>
</evidence>
<feature type="domain" description="EGF-like" evidence="15">
    <location>
        <begin position="1657"/>
        <end position="1693"/>
    </location>
</feature>
<keyword evidence="11" id="KW-0325">Glycoprotein</keyword>
<dbReference type="Gene3D" id="3.10.100.10">
    <property type="entry name" value="Mannose-Binding Protein A, subunit A"/>
    <property type="match status" value="4"/>
</dbReference>
<feature type="region of interest" description="Disordered" evidence="14">
    <location>
        <begin position="1094"/>
        <end position="1161"/>
    </location>
</feature>
<dbReference type="SUPFAM" id="SSF56436">
    <property type="entry name" value="C-type lectin-like"/>
    <property type="match status" value="4"/>
</dbReference>
<feature type="domain" description="EGF-like" evidence="15">
    <location>
        <begin position="1695"/>
        <end position="1731"/>
    </location>
</feature>
<dbReference type="FunFam" id="2.10.25.10:FF:000391">
    <property type="entry name" value="Weary, isoform C"/>
    <property type="match status" value="1"/>
</dbReference>
<feature type="domain" description="EGF-like" evidence="15">
    <location>
        <begin position="790"/>
        <end position="826"/>
    </location>
</feature>
<feature type="domain" description="EGF-like" evidence="15">
    <location>
        <begin position="590"/>
        <end position="626"/>
    </location>
</feature>
<dbReference type="InterPro" id="IPR000033">
    <property type="entry name" value="LDLR_classB_rpt"/>
</dbReference>
<keyword evidence="10 12" id="KW-1015">Disulfide bond</keyword>
<comment type="caution">
    <text evidence="12">Lacks conserved residue(s) required for the propagation of feature annotation.</text>
</comment>
<evidence type="ECO:0000256" key="3">
    <source>
        <dbReference type="ARBA" id="ARBA00022536"/>
    </source>
</evidence>
<feature type="domain" description="EGF-like" evidence="15">
    <location>
        <begin position="400"/>
        <end position="436"/>
    </location>
</feature>
<feature type="domain" description="EGF-like" evidence="15">
    <location>
        <begin position="628"/>
        <end position="664"/>
    </location>
</feature>
<dbReference type="eggNOG" id="KOG1215">
    <property type="taxonomic scope" value="Eukaryota"/>
</dbReference>
<evidence type="ECO:0000256" key="4">
    <source>
        <dbReference type="ARBA" id="ARBA00022692"/>
    </source>
</evidence>
<dbReference type="FunFam" id="2.10.25.10:FF:000122">
    <property type="entry name" value="Protein crumbs homolog 2"/>
    <property type="match status" value="23"/>
</dbReference>
<dbReference type="InterPro" id="IPR016187">
    <property type="entry name" value="CTDL_fold"/>
</dbReference>
<keyword evidence="6" id="KW-0677">Repeat</keyword>
<dbReference type="Pfam" id="PF00008">
    <property type="entry name" value="EGF"/>
    <property type="match status" value="27"/>
</dbReference>
<accession>C3YIX6</accession>
<feature type="disulfide bond" evidence="12">
    <location>
        <begin position="1493"/>
        <end position="1502"/>
    </location>
</feature>
<feature type="disulfide bond" evidence="12">
    <location>
        <begin position="740"/>
        <end position="749"/>
    </location>
</feature>
<feature type="domain" description="EGF-like" evidence="15">
    <location>
        <begin position="2081"/>
        <end position="2117"/>
    </location>
</feature>
<feature type="domain" description="EGF-like" evidence="15">
    <location>
        <begin position="752"/>
        <end position="788"/>
    </location>
</feature>
<feature type="region of interest" description="Disordered" evidence="14">
    <location>
        <begin position="1"/>
        <end position="77"/>
    </location>
</feature>
<dbReference type="SMART" id="SM00181">
    <property type="entry name" value="EGF"/>
    <property type="match status" value="30"/>
</dbReference>
<dbReference type="InterPro" id="IPR000742">
    <property type="entry name" value="EGF"/>
</dbReference>
<feature type="disulfide bond" evidence="12">
    <location>
        <begin position="1531"/>
        <end position="1540"/>
    </location>
</feature>
<name>C3YIX6_BRAFL</name>
<feature type="disulfide bond" evidence="12">
    <location>
        <begin position="1645"/>
        <end position="1654"/>
    </location>
</feature>
<keyword evidence="4" id="KW-0812">Transmembrane</keyword>
<feature type="disulfide bond" evidence="12">
    <location>
        <begin position="1873"/>
        <end position="1882"/>
    </location>
</feature>
<feature type="domain" description="EGF-like" evidence="15">
    <location>
        <begin position="714"/>
        <end position="750"/>
    </location>
</feature>
<feature type="domain" description="EGF-like" evidence="15">
    <location>
        <begin position="1543"/>
        <end position="1579"/>
    </location>
</feature>
<feature type="domain" description="EGF-like" evidence="15">
    <location>
        <begin position="922"/>
        <end position="958"/>
    </location>
</feature>
<dbReference type="PANTHER" id="PTHR12916">
    <property type="entry name" value="CYTOCHROME C OXIDASE POLYPEPTIDE VIC-2"/>
    <property type="match status" value="1"/>
</dbReference>
<feature type="disulfide bond" evidence="12">
    <location>
        <begin position="1721"/>
        <end position="1730"/>
    </location>
</feature>
<feature type="domain" description="EGF-like" evidence="15">
    <location>
        <begin position="514"/>
        <end position="550"/>
    </location>
</feature>
<dbReference type="PROSITE" id="PS00010">
    <property type="entry name" value="ASX_HYDROXYL"/>
    <property type="match status" value="27"/>
</dbReference>
<feature type="disulfide bond" evidence="12">
    <location>
        <begin position="1569"/>
        <end position="1578"/>
    </location>
</feature>
<keyword evidence="2" id="KW-1003">Cell membrane</keyword>
<dbReference type="Gene3D" id="2.120.10.30">
    <property type="entry name" value="TolB, C-terminal domain"/>
    <property type="match status" value="3"/>
</dbReference>
<dbReference type="Gene3D" id="2.10.25.10">
    <property type="entry name" value="Laminin"/>
    <property type="match status" value="28"/>
</dbReference>
<dbReference type="SMART" id="SM00179">
    <property type="entry name" value="EGF_CA"/>
    <property type="match status" value="29"/>
</dbReference>
<dbReference type="Pfam" id="PF12661">
    <property type="entry name" value="hEGF"/>
    <property type="match status" value="1"/>
</dbReference>
<dbReference type="PROSITE" id="PS01187">
    <property type="entry name" value="EGF_CA"/>
    <property type="match status" value="11"/>
</dbReference>
<feature type="domain" description="EGF-like" evidence="15">
    <location>
        <begin position="1809"/>
        <end position="1845"/>
    </location>
</feature>
<comment type="subcellular location">
    <subcellularLocation>
        <location evidence="1">Cell membrane</location>
        <topology evidence="1">Single-pass type I membrane protein</topology>
    </subcellularLocation>
</comment>
<gene>
    <name evidence="17" type="ORF">BRAFLDRAFT_101341</name>
</gene>
<feature type="disulfide bond" evidence="12">
    <location>
        <begin position="702"/>
        <end position="711"/>
    </location>
</feature>
<dbReference type="FunFam" id="3.10.100.10:FF:000141">
    <property type="entry name" value="Uncharacterized protein"/>
    <property type="match status" value="3"/>
</dbReference>
<feature type="disulfide bond" evidence="12">
    <location>
        <begin position="778"/>
        <end position="787"/>
    </location>
</feature>